<feature type="region of interest" description="Disordered" evidence="5">
    <location>
        <begin position="322"/>
        <end position="350"/>
    </location>
</feature>
<comment type="caution">
    <text evidence="7">The sequence shown here is derived from an EMBL/GenBank/DDBJ whole genome shotgun (WGS) entry which is preliminary data.</text>
</comment>
<dbReference type="InterPro" id="IPR000847">
    <property type="entry name" value="LysR_HTH_N"/>
</dbReference>
<dbReference type="InterPro" id="IPR005119">
    <property type="entry name" value="LysR_subst-bd"/>
</dbReference>
<evidence type="ECO:0000256" key="4">
    <source>
        <dbReference type="ARBA" id="ARBA00023163"/>
    </source>
</evidence>
<dbReference type="PROSITE" id="PS50931">
    <property type="entry name" value="HTH_LYSR"/>
    <property type="match status" value="1"/>
</dbReference>
<evidence type="ECO:0000256" key="3">
    <source>
        <dbReference type="ARBA" id="ARBA00023125"/>
    </source>
</evidence>
<accession>A0AAW8D8W1</accession>
<dbReference type="Pfam" id="PF03466">
    <property type="entry name" value="LysR_substrate"/>
    <property type="match status" value="1"/>
</dbReference>
<gene>
    <name evidence="7" type="ORF">J2W31_006910</name>
</gene>
<evidence type="ECO:0000256" key="2">
    <source>
        <dbReference type="ARBA" id="ARBA00023015"/>
    </source>
</evidence>
<dbReference type="InterPro" id="IPR036388">
    <property type="entry name" value="WH-like_DNA-bd_sf"/>
</dbReference>
<dbReference type="EMBL" id="JAUSRD010000042">
    <property type="protein sequence ID" value="MDP9897756.1"/>
    <property type="molecule type" value="Genomic_DNA"/>
</dbReference>
<keyword evidence="4" id="KW-0804">Transcription</keyword>
<dbReference type="Gene3D" id="1.10.10.10">
    <property type="entry name" value="Winged helix-like DNA-binding domain superfamily/Winged helix DNA-binding domain"/>
    <property type="match status" value="1"/>
</dbReference>
<keyword evidence="3 7" id="KW-0238">DNA-binding</keyword>
<organism evidence="7 8">
    <name type="scientific">Variovorax boronicumulans</name>
    <dbReference type="NCBI Taxonomy" id="436515"/>
    <lineage>
        <taxon>Bacteria</taxon>
        <taxon>Pseudomonadati</taxon>
        <taxon>Pseudomonadota</taxon>
        <taxon>Betaproteobacteria</taxon>
        <taxon>Burkholderiales</taxon>
        <taxon>Comamonadaceae</taxon>
        <taxon>Variovorax</taxon>
    </lineage>
</organism>
<dbReference type="RefSeq" id="WP_307687584.1">
    <property type="nucleotide sequence ID" value="NZ_JAUSRD010000042.1"/>
</dbReference>
<dbReference type="AlphaFoldDB" id="A0AAW8D8W1"/>
<evidence type="ECO:0000259" key="6">
    <source>
        <dbReference type="PROSITE" id="PS50931"/>
    </source>
</evidence>
<evidence type="ECO:0000256" key="1">
    <source>
        <dbReference type="ARBA" id="ARBA00009437"/>
    </source>
</evidence>
<dbReference type="Gene3D" id="3.40.190.290">
    <property type="match status" value="1"/>
</dbReference>
<dbReference type="InterPro" id="IPR058163">
    <property type="entry name" value="LysR-type_TF_proteobact-type"/>
</dbReference>
<name>A0AAW8D8W1_9BURK</name>
<evidence type="ECO:0000256" key="5">
    <source>
        <dbReference type="SAM" id="MobiDB-lite"/>
    </source>
</evidence>
<feature type="domain" description="HTH lysR-type" evidence="6">
    <location>
        <begin position="15"/>
        <end position="72"/>
    </location>
</feature>
<dbReference type="PANTHER" id="PTHR30537:SF68">
    <property type="entry name" value="TRANSCRIPTIONAL REGULATOR-RELATED"/>
    <property type="match status" value="1"/>
</dbReference>
<protein>
    <submittedName>
        <fullName evidence="7">DNA-binding transcriptional LysR family regulator</fullName>
    </submittedName>
</protein>
<evidence type="ECO:0000313" key="8">
    <source>
        <dbReference type="Proteomes" id="UP001242045"/>
    </source>
</evidence>
<dbReference type="SUPFAM" id="SSF53850">
    <property type="entry name" value="Periplasmic binding protein-like II"/>
    <property type="match status" value="1"/>
</dbReference>
<dbReference type="Proteomes" id="UP001242045">
    <property type="component" value="Unassembled WGS sequence"/>
</dbReference>
<dbReference type="Pfam" id="PF00126">
    <property type="entry name" value="HTH_1"/>
    <property type="match status" value="1"/>
</dbReference>
<dbReference type="GO" id="GO:0003700">
    <property type="term" value="F:DNA-binding transcription factor activity"/>
    <property type="evidence" value="ECO:0007669"/>
    <property type="project" value="InterPro"/>
</dbReference>
<reference evidence="7" key="1">
    <citation type="submission" date="2023-07" db="EMBL/GenBank/DDBJ databases">
        <title>Sorghum-associated microbial communities from plants grown in Nebraska, USA.</title>
        <authorList>
            <person name="Schachtman D."/>
        </authorList>
    </citation>
    <scope>NUCLEOTIDE SEQUENCE</scope>
    <source>
        <strain evidence="7">DS3754</strain>
    </source>
</reference>
<dbReference type="SUPFAM" id="SSF46785">
    <property type="entry name" value="Winged helix' DNA-binding domain"/>
    <property type="match status" value="1"/>
</dbReference>
<evidence type="ECO:0000313" key="7">
    <source>
        <dbReference type="EMBL" id="MDP9897756.1"/>
    </source>
</evidence>
<dbReference type="PRINTS" id="PR00039">
    <property type="entry name" value="HTHLYSR"/>
</dbReference>
<dbReference type="PANTHER" id="PTHR30537">
    <property type="entry name" value="HTH-TYPE TRANSCRIPTIONAL REGULATOR"/>
    <property type="match status" value="1"/>
</dbReference>
<dbReference type="GO" id="GO:0043565">
    <property type="term" value="F:sequence-specific DNA binding"/>
    <property type="evidence" value="ECO:0007669"/>
    <property type="project" value="TreeGrafter"/>
</dbReference>
<dbReference type="InterPro" id="IPR036390">
    <property type="entry name" value="WH_DNA-bd_sf"/>
</dbReference>
<comment type="similarity">
    <text evidence="1">Belongs to the LysR transcriptional regulatory family.</text>
</comment>
<dbReference type="FunFam" id="1.10.10.10:FF:000001">
    <property type="entry name" value="LysR family transcriptional regulator"/>
    <property type="match status" value="1"/>
</dbReference>
<sequence>MQDDESASQNKADLLDLNDLRIFTYVSVLYSFSAAADELGISKSSVSRSIVRLETLMGTQLLNRTTRKVKLTRAGNVLKDRGVEIMKRISESVGYVGDLGLAPHGQLTVCIAADAGLEEQVQQSLLPRFLERYEGVSVIFRSTMQKAELRSENVDIAISSGPTHPPGSSRFVTLARWLCASPVYLERRGAVQTLDDLGMHDIIATNDRETHFAPGLGNLFELEVFKDLRTRLNIDSLAGARHLSVQGAGIVCLPEQMCRDQVRRGELVRLLPDLEIRALDLNVFYPSKRSAAPVVRAFTELLRASLSTASVSSSALEMPVPSNVDATDAPGIASAVPQPLSSPHEEPRSA</sequence>
<proteinExistence type="inferred from homology"/>
<keyword evidence="2" id="KW-0805">Transcription regulation</keyword>
<dbReference type="GO" id="GO:0006351">
    <property type="term" value="P:DNA-templated transcription"/>
    <property type="evidence" value="ECO:0007669"/>
    <property type="project" value="TreeGrafter"/>
</dbReference>